<sequence>MWLEGLKQQLPEVLVTARIFECVALGNPSSPALKDAHHHTFVTYHHLNQQANKLARCLLRHLRSTPCSNPDGDRVVAVCMAPSSELVTTLLAIHKAGAAYLPLDVTFPESRVTHILQDSRPGLVLAHGHPQNLHQTQVPVLHLEDLQSEVTAASGDHLSGQEVGITVNAASIAVILYTSGSTGVPKGVRVPHRAVLNRLAWQWSTFPYQKDEVGAFKTALTFVDSISEIFGPLLTGHRVVVVPKWMTVAVEELVRVLEMENIGRMVLVPSLLRSILLHCAAHPNSPLPALRLWVCSGEVFPPDLLQAFFKTFNKGQAICNFYGSTEVMGDVTYLKFNNLDEAKAKLVSNKVPIGVPLSNCRIYLLDTDGELVKEGHTGEIYAAGLSIATSYVGGVQPDKFVSNRHSEDTVFSTLYRTGDFGRVVDGGIVFEGRKDSQIKVRGHRVDMTEVEVALKKVKAIDKAYVLCYKPGEITQALVAFYTSTDGILPPEEVASELNNLLQPYMQPQLVMVEELPLLVNGKVDRQQLLRLYEAKAQAGCESVEVEVSGASHEQQEAARVLLQTVARVLGPAAVGHQPLSLSASFFNLGGNSLNSVLTVTSLEDLGYTVGIGQFMRAKSLMEVLEKMEKSRKENEDSVTPNCVKKMDNHQYQIDVLQHSHKEAVTRLISESFSELGDLEQWLDIEHWGYEKLLHSMYDALVECNLSFVVTRKGTNEVVACALNTDVHDEPPITETSPKLQYILDFLEHCEKPTRIHLPDETGTVVHSFMMGTLLELPPSEKVDLIQIMEEENLKVAERNNYKAVFTTNTSALTQQVCDDLMSYKVLKDTVVNTWVASDGTQPFQAAPDTQHAVTTVKFL</sequence>
<proteinExistence type="predicted"/>
<dbReference type="InterPro" id="IPR000873">
    <property type="entry name" value="AMP-dep_synth/lig_dom"/>
</dbReference>
<dbReference type="InterPro" id="IPR045851">
    <property type="entry name" value="AMP-bd_C_sf"/>
</dbReference>
<keyword evidence="1" id="KW-0596">Phosphopantetheine</keyword>
<dbReference type="EMBL" id="JAWQEG010003049">
    <property type="protein sequence ID" value="KAK3868273.1"/>
    <property type="molecule type" value="Genomic_DNA"/>
</dbReference>
<dbReference type="SUPFAM" id="SSF47336">
    <property type="entry name" value="ACP-like"/>
    <property type="match status" value="1"/>
</dbReference>
<reference evidence="5" key="1">
    <citation type="submission" date="2023-10" db="EMBL/GenBank/DDBJ databases">
        <title>Genome assemblies of two species of porcelain crab, Petrolisthes cinctipes and Petrolisthes manimaculis (Anomura: Porcellanidae).</title>
        <authorList>
            <person name="Angst P."/>
        </authorList>
    </citation>
    <scope>NUCLEOTIDE SEQUENCE</scope>
    <source>
        <strain evidence="5">PB745_01</strain>
        <tissue evidence="5">Gill</tissue>
    </source>
</reference>
<protein>
    <recommendedName>
        <fullName evidence="7">Carrier domain-containing protein</fullName>
    </recommendedName>
</protein>
<dbReference type="SUPFAM" id="SSF56801">
    <property type="entry name" value="Acetyl-CoA synthetase-like"/>
    <property type="match status" value="1"/>
</dbReference>
<dbReference type="Gene3D" id="3.40.630.30">
    <property type="match status" value="1"/>
</dbReference>
<dbReference type="AlphaFoldDB" id="A0AAE1F6Q3"/>
<dbReference type="InterPro" id="IPR009081">
    <property type="entry name" value="PP-bd_ACP"/>
</dbReference>
<dbReference type="Pfam" id="PF00550">
    <property type="entry name" value="PP-binding"/>
    <property type="match status" value="1"/>
</dbReference>
<dbReference type="PANTHER" id="PTHR44845">
    <property type="entry name" value="CARRIER DOMAIN-CONTAINING PROTEIN"/>
    <property type="match status" value="1"/>
</dbReference>
<comment type="caution">
    <text evidence="5">The sequence shown here is derived from an EMBL/GenBank/DDBJ whole genome shotgun (WGS) entry which is preliminary data.</text>
</comment>
<keyword evidence="2" id="KW-0597">Phosphoprotein</keyword>
<dbReference type="Gene3D" id="1.10.1200.10">
    <property type="entry name" value="ACP-like"/>
    <property type="match status" value="1"/>
</dbReference>
<evidence type="ECO:0000256" key="1">
    <source>
        <dbReference type="ARBA" id="ARBA00022450"/>
    </source>
</evidence>
<dbReference type="InterPro" id="IPR020845">
    <property type="entry name" value="AMP-binding_CS"/>
</dbReference>
<evidence type="ECO:0000259" key="3">
    <source>
        <dbReference type="Pfam" id="PF00501"/>
    </source>
</evidence>
<organism evidence="5 6">
    <name type="scientific">Petrolisthes cinctipes</name>
    <name type="common">Flat porcelain crab</name>
    <dbReference type="NCBI Taxonomy" id="88211"/>
    <lineage>
        <taxon>Eukaryota</taxon>
        <taxon>Metazoa</taxon>
        <taxon>Ecdysozoa</taxon>
        <taxon>Arthropoda</taxon>
        <taxon>Crustacea</taxon>
        <taxon>Multicrustacea</taxon>
        <taxon>Malacostraca</taxon>
        <taxon>Eumalacostraca</taxon>
        <taxon>Eucarida</taxon>
        <taxon>Decapoda</taxon>
        <taxon>Pleocyemata</taxon>
        <taxon>Anomura</taxon>
        <taxon>Galatheoidea</taxon>
        <taxon>Porcellanidae</taxon>
        <taxon>Petrolisthes</taxon>
    </lineage>
</organism>
<dbReference type="Proteomes" id="UP001286313">
    <property type="component" value="Unassembled WGS sequence"/>
</dbReference>
<gene>
    <name evidence="5" type="ORF">Pcinc_026315</name>
</gene>
<evidence type="ECO:0000313" key="5">
    <source>
        <dbReference type="EMBL" id="KAK3868273.1"/>
    </source>
</evidence>
<dbReference type="PANTHER" id="PTHR44845:SF6">
    <property type="entry name" value="BETA-ALANINE-ACTIVATING ENZYME"/>
    <property type="match status" value="1"/>
</dbReference>
<dbReference type="Gene3D" id="3.30.300.30">
    <property type="match status" value="1"/>
</dbReference>
<accession>A0AAE1F6Q3</accession>
<evidence type="ECO:0000256" key="2">
    <source>
        <dbReference type="ARBA" id="ARBA00022553"/>
    </source>
</evidence>
<evidence type="ECO:0000313" key="6">
    <source>
        <dbReference type="Proteomes" id="UP001286313"/>
    </source>
</evidence>
<dbReference type="Gene3D" id="3.40.50.12780">
    <property type="entry name" value="N-terminal domain of ligase-like"/>
    <property type="match status" value="1"/>
</dbReference>
<dbReference type="CDD" id="cd05930">
    <property type="entry name" value="A_NRPS"/>
    <property type="match status" value="1"/>
</dbReference>
<name>A0AAE1F6Q3_PETCI</name>
<dbReference type="InterPro" id="IPR036736">
    <property type="entry name" value="ACP-like_sf"/>
</dbReference>
<dbReference type="InterPro" id="IPR042099">
    <property type="entry name" value="ANL_N_sf"/>
</dbReference>
<dbReference type="PROSITE" id="PS00455">
    <property type="entry name" value="AMP_BINDING"/>
    <property type="match status" value="1"/>
</dbReference>
<evidence type="ECO:0008006" key="7">
    <source>
        <dbReference type="Google" id="ProtNLM"/>
    </source>
</evidence>
<feature type="domain" description="Carrier" evidence="4">
    <location>
        <begin position="560"/>
        <end position="624"/>
    </location>
</feature>
<evidence type="ECO:0000259" key="4">
    <source>
        <dbReference type="Pfam" id="PF00550"/>
    </source>
</evidence>
<dbReference type="Pfam" id="PF00501">
    <property type="entry name" value="AMP-binding"/>
    <property type="match status" value="1"/>
</dbReference>
<feature type="domain" description="AMP-dependent synthetase/ligase" evidence="3">
    <location>
        <begin position="24"/>
        <end position="391"/>
    </location>
</feature>
<keyword evidence="6" id="KW-1185">Reference proteome</keyword>